<sequence length="206" mass="22488">MAPKPFNFPAKRTTAIFLLTATTAAAAAATANSDNLSADKIRAQIHGIVRTTRAISTVASTVVDYEFSLRGLQKHSDQYHQTISQVHQRSAERFLKLCEANKGFYVKAGQFIASQKVLPREYSSTLSSLQDQVSPLPFKVIEKVLKDNLGPDFSEKFLSIDERPIGAASIAQVHYAVLKSGQEVAIKSIVSHGLQNAKKICTSVII</sequence>
<feature type="signal peptide" evidence="1">
    <location>
        <begin position="1"/>
        <end position="29"/>
    </location>
</feature>
<protein>
    <submittedName>
        <fullName evidence="3">Putative aarF domain-containing protein kinase</fullName>
    </submittedName>
</protein>
<evidence type="ECO:0000313" key="3">
    <source>
        <dbReference type="EMBL" id="PNX97707.1"/>
    </source>
</evidence>
<gene>
    <name evidence="3" type="ORF">L195_g020940</name>
</gene>
<organism evidence="3 4">
    <name type="scientific">Trifolium pratense</name>
    <name type="common">Red clover</name>
    <dbReference type="NCBI Taxonomy" id="57577"/>
    <lineage>
        <taxon>Eukaryota</taxon>
        <taxon>Viridiplantae</taxon>
        <taxon>Streptophyta</taxon>
        <taxon>Embryophyta</taxon>
        <taxon>Tracheophyta</taxon>
        <taxon>Spermatophyta</taxon>
        <taxon>Magnoliopsida</taxon>
        <taxon>eudicotyledons</taxon>
        <taxon>Gunneridae</taxon>
        <taxon>Pentapetalae</taxon>
        <taxon>rosids</taxon>
        <taxon>fabids</taxon>
        <taxon>Fabales</taxon>
        <taxon>Fabaceae</taxon>
        <taxon>Papilionoideae</taxon>
        <taxon>50 kb inversion clade</taxon>
        <taxon>NPAAA clade</taxon>
        <taxon>Hologalegina</taxon>
        <taxon>IRL clade</taxon>
        <taxon>Trifolieae</taxon>
        <taxon>Trifolium</taxon>
    </lineage>
</organism>
<comment type="caution">
    <text evidence="3">The sequence shown here is derived from an EMBL/GenBank/DDBJ whole genome shotgun (WGS) entry which is preliminary data.</text>
</comment>
<dbReference type="PANTHER" id="PTHR43173:SF28">
    <property type="entry name" value="AARF DOMAIN CONTAINING KINASE 5"/>
    <property type="match status" value="1"/>
</dbReference>
<dbReference type="AlphaFoldDB" id="A0A2K3N3V0"/>
<evidence type="ECO:0000313" key="4">
    <source>
        <dbReference type="Proteomes" id="UP000236291"/>
    </source>
</evidence>
<dbReference type="STRING" id="57577.A0A2K3N3V0"/>
<feature type="domain" description="ABC1 atypical kinase-like" evidence="2">
    <location>
        <begin position="129"/>
        <end position="188"/>
    </location>
</feature>
<dbReference type="GO" id="GO:0016301">
    <property type="term" value="F:kinase activity"/>
    <property type="evidence" value="ECO:0007669"/>
    <property type="project" value="UniProtKB-KW"/>
</dbReference>
<dbReference type="PANTHER" id="PTHR43173">
    <property type="entry name" value="ABC1 FAMILY PROTEIN"/>
    <property type="match status" value="1"/>
</dbReference>
<dbReference type="EMBL" id="ASHM01015846">
    <property type="protein sequence ID" value="PNX97707.1"/>
    <property type="molecule type" value="Genomic_DNA"/>
</dbReference>
<name>A0A2K3N3V0_TRIPR</name>
<dbReference type="InterPro" id="IPR004147">
    <property type="entry name" value="ABC1_dom"/>
</dbReference>
<keyword evidence="1" id="KW-0732">Signal</keyword>
<proteinExistence type="predicted"/>
<feature type="non-terminal residue" evidence="3">
    <location>
        <position position="206"/>
    </location>
</feature>
<dbReference type="Pfam" id="PF03109">
    <property type="entry name" value="ABC1"/>
    <property type="match status" value="1"/>
</dbReference>
<keyword evidence="3" id="KW-0418">Kinase</keyword>
<feature type="chain" id="PRO_5014330494" evidence="1">
    <location>
        <begin position="30"/>
        <end position="206"/>
    </location>
</feature>
<dbReference type="Proteomes" id="UP000236291">
    <property type="component" value="Unassembled WGS sequence"/>
</dbReference>
<evidence type="ECO:0000256" key="1">
    <source>
        <dbReference type="SAM" id="SignalP"/>
    </source>
</evidence>
<reference evidence="3 4" key="1">
    <citation type="journal article" date="2014" name="Am. J. Bot.">
        <title>Genome assembly and annotation for red clover (Trifolium pratense; Fabaceae).</title>
        <authorList>
            <person name="Istvanek J."/>
            <person name="Jaros M."/>
            <person name="Krenek A."/>
            <person name="Repkova J."/>
        </authorList>
    </citation>
    <scope>NUCLEOTIDE SEQUENCE [LARGE SCALE GENOMIC DNA]</scope>
    <source>
        <strain evidence="4">cv. Tatra</strain>
        <tissue evidence="3">Young leaves</tissue>
    </source>
</reference>
<evidence type="ECO:0000259" key="2">
    <source>
        <dbReference type="Pfam" id="PF03109"/>
    </source>
</evidence>
<accession>A0A2K3N3V0</accession>
<dbReference type="InterPro" id="IPR051130">
    <property type="entry name" value="Mito_struct-func_regulator"/>
</dbReference>
<reference evidence="3 4" key="2">
    <citation type="journal article" date="2017" name="Front. Plant Sci.">
        <title>Gene Classification and Mining of Molecular Markers Useful in Red Clover (Trifolium pratense) Breeding.</title>
        <authorList>
            <person name="Istvanek J."/>
            <person name="Dluhosova J."/>
            <person name="Dluhos P."/>
            <person name="Patkova L."/>
            <person name="Nedelnik J."/>
            <person name="Repkova J."/>
        </authorList>
    </citation>
    <scope>NUCLEOTIDE SEQUENCE [LARGE SCALE GENOMIC DNA]</scope>
    <source>
        <strain evidence="4">cv. Tatra</strain>
        <tissue evidence="3">Young leaves</tissue>
    </source>
</reference>
<keyword evidence="3" id="KW-0808">Transferase</keyword>